<evidence type="ECO:0000313" key="5">
    <source>
        <dbReference type="EMBL" id="QQO10862.1"/>
    </source>
</evidence>
<dbReference type="Pfam" id="PF05175">
    <property type="entry name" value="MTS"/>
    <property type="match status" value="1"/>
</dbReference>
<proteinExistence type="predicted"/>
<accession>A0A7T8BBR7</accession>
<dbReference type="SUPFAM" id="SSF53335">
    <property type="entry name" value="S-adenosyl-L-methionine-dependent methyltransferases"/>
    <property type="match status" value="1"/>
</dbReference>
<dbReference type="GO" id="GO:0032259">
    <property type="term" value="P:methylation"/>
    <property type="evidence" value="ECO:0007669"/>
    <property type="project" value="UniProtKB-KW"/>
</dbReference>
<keyword evidence="3" id="KW-0949">S-adenosyl-L-methionine</keyword>
<dbReference type="PANTHER" id="PTHR47816:SF4">
    <property type="entry name" value="RIBOSOMAL RNA SMALL SUBUNIT METHYLTRANSFERASE C"/>
    <property type="match status" value="1"/>
</dbReference>
<dbReference type="AlphaFoldDB" id="A0A7T8BBR7"/>
<dbReference type="RefSeq" id="WP_215628167.1">
    <property type="nucleotide sequence ID" value="NZ_CP067089.2"/>
</dbReference>
<evidence type="ECO:0000259" key="4">
    <source>
        <dbReference type="Pfam" id="PF05175"/>
    </source>
</evidence>
<keyword evidence="2" id="KW-0808">Transferase</keyword>
<organism evidence="5 6">
    <name type="scientific">Breznakiella homolactica</name>
    <dbReference type="NCBI Taxonomy" id="2798577"/>
    <lineage>
        <taxon>Bacteria</taxon>
        <taxon>Pseudomonadati</taxon>
        <taxon>Spirochaetota</taxon>
        <taxon>Spirochaetia</taxon>
        <taxon>Spirochaetales</taxon>
        <taxon>Breznakiellaceae</taxon>
        <taxon>Breznakiella</taxon>
    </lineage>
</organism>
<feature type="domain" description="Methyltransferase small" evidence="4">
    <location>
        <begin position="28"/>
        <end position="186"/>
    </location>
</feature>
<dbReference type="EMBL" id="CP067089">
    <property type="protein sequence ID" value="QQO10862.1"/>
    <property type="molecule type" value="Genomic_DNA"/>
</dbReference>
<dbReference type="CDD" id="cd02440">
    <property type="entry name" value="AdoMet_MTases"/>
    <property type="match status" value="1"/>
</dbReference>
<evidence type="ECO:0000256" key="2">
    <source>
        <dbReference type="ARBA" id="ARBA00022679"/>
    </source>
</evidence>
<reference evidence="5" key="1">
    <citation type="submission" date="2021-01" db="EMBL/GenBank/DDBJ databases">
        <title>Description of Breznakiella homolactica.</title>
        <authorList>
            <person name="Song Y."/>
            <person name="Brune A."/>
        </authorList>
    </citation>
    <scope>NUCLEOTIDE SEQUENCE</scope>
    <source>
        <strain evidence="5">RmG30</strain>
    </source>
</reference>
<dbReference type="GO" id="GO:0008757">
    <property type="term" value="F:S-adenosylmethionine-dependent methyltransferase activity"/>
    <property type="evidence" value="ECO:0007669"/>
    <property type="project" value="InterPro"/>
</dbReference>
<dbReference type="InterPro" id="IPR007848">
    <property type="entry name" value="Small_mtfrase_dom"/>
</dbReference>
<gene>
    <name evidence="5" type="ORF">JFL75_08085</name>
</gene>
<keyword evidence="1 5" id="KW-0489">Methyltransferase</keyword>
<evidence type="ECO:0000256" key="1">
    <source>
        <dbReference type="ARBA" id="ARBA00022603"/>
    </source>
</evidence>
<evidence type="ECO:0000256" key="3">
    <source>
        <dbReference type="ARBA" id="ARBA00022691"/>
    </source>
</evidence>
<dbReference type="PANTHER" id="PTHR47816">
    <property type="entry name" value="RIBOSOMAL RNA SMALL SUBUNIT METHYLTRANSFERASE C"/>
    <property type="match status" value="1"/>
</dbReference>
<protein>
    <submittedName>
        <fullName evidence="5">Methyltransferase</fullName>
    </submittedName>
</protein>
<dbReference type="Proteomes" id="UP000595917">
    <property type="component" value="Chromosome"/>
</dbReference>
<evidence type="ECO:0000313" key="6">
    <source>
        <dbReference type="Proteomes" id="UP000595917"/>
    </source>
</evidence>
<keyword evidence="6" id="KW-1185">Reference proteome</keyword>
<dbReference type="InterPro" id="IPR046977">
    <property type="entry name" value="RsmC/RlmG"/>
</dbReference>
<name>A0A7T8BBR7_9SPIR</name>
<dbReference type="Gene3D" id="3.40.50.150">
    <property type="entry name" value="Vaccinia Virus protein VP39"/>
    <property type="match status" value="1"/>
</dbReference>
<sequence>MKRINDPFIQAYGTKQVPFRFRGRDFRFDLSHGLFSSADIDTGTKFLLKVLSRQWDSDLREGRPLPRSVLDAGCGTGVMGICAAKVLAEEPRREAAEGPPFVRAQDRDELARGFTEANARLNGIPPSLLSAHTEPLLSGPPGISWDLIMSNIPAKAGTPILEDFAGRAAAMLSPNGRVLIVAVNPLAELFRSRIREESFTVYHDETGKDHTVFMYGRAGTAGARHGKTGTPPAETGFLSANPEYLRGRGEYRIEDISYRITAIHGVPDFDTPGSGVQTAAKLVTKLNIAKYFSLPGPASDNAILVHEPDQGHFPVWLSAYLGRGTEPGLRFVLSGRNILALEASRLNLRAASENFPAAAEEPALVPAADLLLARDRLLEILAGDIPGRPGAQRYGFIAAFPETVPRTDRFGACWEALESLLAPGGIAVLALPSTEADRFERKKIPGFTRMGDLKKHGFRALAYRRAAPEN</sequence>
<dbReference type="KEGG" id="bhc:JFL75_08085"/>
<dbReference type="InterPro" id="IPR029063">
    <property type="entry name" value="SAM-dependent_MTases_sf"/>
</dbReference>